<dbReference type="GO" id="GO:0000160">
    <property type="term" value="P:phosphorelay signal transduction system"/>
    <property type="evidence" value="ECO:0007669"/>
    <property type="project" value="InterPro"/>
</dbReference>
<dbReference type="SMART" id="SM00862">
    <property type="entry name" value="Trans_reg_C"/>
    <property type="match status" value="1"/>
</dbReference>
<gene>
    <name evidence="7" type="ORF">CLV67_13911</name>
</gene>
<accession>A0A2T0JMJ1</accession>
<dbReference type="Gene3D" id="1.10.10.10">
    <property type="entry name" value="Winged helix-like DNA-binding domain superfamily/Winged helix DNA-binding domain"/>
    <property type="match status" value="1"/>
</dbReference>
<dbReference type="PROSITE" id="PS51755">
    <property type="entry name" value="OMPR_PHOB"/>
    <property type="match status" value="1"/>
</dbReference>
<dbReference type="InterPro" id="IPR001867">
    <property type="entry name" value="OmpR/PhoB-type_DNA-bd"/>
</dbReference>
<dbReference type="Pfam" id="PF00486">
    <property type="entry name" value="Trans_reg_C"/>
    <property type="match status" value="1"/>
</dbReference>
<comment type="similarity">
    <text evidence="1">Belongs to the AfsR/DnrI/RedD regulatory family.</text>
</comment>
<dbReference type="SUPFAM" id="SSF48452">
    <property type="entry name" value="TPR-like"/>
    <property type="match status" value="1"/>
</dbReference>
<sequence>MRFLILGNLEVRSAEGIIPITAPKQRTVLAALLLGANNEVAIDQLIHFVWDGRPPATAQTTLQSYIYRLRQLLRPLPDTELRTNIDSYRLESPLGETDLWFFRERVERARREADHGDLAASVISLREGLSVWRGKSLAGIPGQAIAEEARMLDGERIAAYEELFGAEIALGNTRQIIPELHRVVSVYHFHEIFQAQLMLALYCAGRQAEALQNYAGIRRRMRDNLGIEPGQELQRLQRSILEQVPASKIALTEWVRGSRVPAG</sequence>
<dbReference type="SUPFAM" id="SSF46894">
    <property type="entry name" value="C-terminal effector domain of the bipartite response regulators"/>
    <property type="match status" value="1"/>
</dbReference>
<comment type="caution">
    <text evidence="7">The sequence shown here is derived from an EMBL/GenBank/DDBJ whole genome shotgun (WGS) entry which is preliminary data.</text>
</comment>
<feature type="DNA-binding region" description="OmpR/PhoB-type" evidence="5">
    <location>
        <begin position="1"/>
        <end position="97"/>
    </location>
</feature>
<evidence type="ECO:0000256" key="5">
    <source>
        <dbReference type="PROSITE-ProRule" id="PRU01091"/>
    </source>
</evidence>
<evidence type="ECO:0000256" key="4">
    <source>
        <dbReference type="ARBA" id="ARBA00023163"/>
    </source>
</evidence>
<protein>
    <submittedName>
        <fullName evidence="7">DNA-binding SARP family transcriptional activator</fullName>
    </submittedName>
</protein>
<dbReference type="GO" id="GO:0003677">
    <property type="term" value="F:DNA binding"/>
    <property type="evidence" value="ECO:0007669"/>
    <property type="project" value="UniProtKB-UniRule"/>
</dbReference>
<dbReference type="EMBL" id="PVMZ01000039">
    <property type="protein sequence ID" value="PRX08624.1"/>
    <property type="molecule type" value="Genomic_DNA"/>
</dbReference>
<keyword evidence="4" id="KW-0804">Transcription</keyword>
<dbReference type="GO" id="GO:0006355">
    <property type="term" value="P:regulation of DNA-templated transcription"/>
    <property type="evidence" value="ECO:0007669"/>
    <property type="project" value="InterPro"/>
</dbReference>
<dbReference type="Pfam" id="PF03704">
    <property type="entry name" value="BTAD"/>
    <property type="match status" value="1"/>
</dbReference>
<dbReference type="InterPro" id="IPR011990">
    <property type="entry name" value="TPR-like_helical_dom_sf"/>
</dbReference>
<dbReference type="Gene3D" id="1.25.40.10">
    <property type="entry name" value="Tetratricopeptide repeat domain"/>
    <property type="match status" value="1"/>
</dbReference>
<dbReference type="Proteomes" id="UP000239415">
    <property type="component" value="Unassembled WGS sequence"/>
</dbReference>
<feature type="domain" description="OmpR/PhoB-type" evidence="6">
    <location>
        <begin position="1"/>
        <end position="97"/>
    </location>
</feature>
<name>A0A2T0JMJ1_9ACTN</name>
<dbReference type="SMART" id="SM01043">
    <property type="entry name" value="BTAD"/>
    <property type="match status" value="1"/>
</dbReference>
<dbReference type="CDD" id="cd15831">
    <property type="entry name" value="BTAD"/>
    <property type="match status" value="1"/>
</dbReference>
<dbReference type="InterPro" id="IPR036388">
    <property type="entry name" value="WH-like_DNA-bd_sf"/>
</dbReference>
<dbReference type="AlphaFoldDB" id="A0A2T0JMJ1"/>
<dbReference type="InterPro" id="IPR016032">
    <property type="entry name" value="Sig_transdc_resp-reg_C-effctor"/>
</dbReference>
<evidence type="ECO:0000256" key="1">
    <source>
        <dbReference type="ARBA" id="ARBA00005820"/>
    </source>
</evidence>
<reference evidence="7 8" key="1">
    <citation type="submission" date="2018-03" db="EMBL/GenBank/DDBJ databases">
        <title>Genomic Encyclopedia of Archaeal and Bacterial Type Strains, Phase II (KMG-II): from individual species to whole genera.</title>
        <authorList>
            <person name="Goeker M."/>
        </authorList>
    </citation>
    <scope>NUCLEOTIDE SEQUENCE [LARGE SCALE GENOMIC DNA]</scope>
    <source>
        <strain evidence="7 8">DSM 43146</strain>
    </source>
</reference>
<dbReference type="RefSeq" id="WP_106330744.1">
    <property type="nucleotide sequence ID" value="NZ_BOMO01000179.1"/>
</dbReference>
<evidence type="ECO:0000256" key="2">
    <source>
        <dbReference type="ARBA" id="ARBA00023015"/>
    </source>
</evidence>
<dbReference type="PANTHER" id="PTHR35807:SF1">
    <property type="entry name" value="TRANSCRIPTIONAL REGULATOR REDD"/>
    <property type="match status" value="1"/>
</dbReference>
<keyword evidence="3 5" id="KW-0238">DNA-binding</keyword>
<evidence type="ECO:0000259" key="6">
    <source>
        <dbReference type="PROSITE" id="PS51755"/>
    </source>
</evidence>
<dbReference type="PANTHER" id="PTHR35807">
    <property type="entry name" value="TRANSCRIPTIONAL REGULATOR REDD-RELATED"/>
    <property type="match status" value="1"/>
</dbReference>
<proteinExistence type="inferred from homology"/>
<organism evidence="7 8">
    <name type="scientific">Actinoplanes italicus</name>
    <dbReference type="NCBI Taxonomy" id="113567"/>
    <lineage>
        <taxon>Bacteria</taxon>
        <taxon>Bacillati</taxon>
        <taxon>Actinomycetota</taxon>
        <taxon>Actinomycetes</taxon>
        <taxon>Micromonosporales</taxon>
        <taxon>Micromonosporaceae</taxon>
        <taxon>Actinoplanes</taxon>
    </lineage>
</organism>
<evidence type="ECO:0000313" key="8">
    <source>
        <dbReference type="Proteomes" id="UP000239415"/>
    </source>
</evidence>
<keyword evidence="8" id="KW-1185">Reference proteome</keyword>
<dbReference type="InterPro" id="IPR051677">
    <property type="entry name" value="AfsR-DnrI-RedD_regulator"/>
</dbReference>
<keyword evidence="2" id="KW-0805">Transcription regulation</keyword>
<dbReference type="InterPro" id="IPR005158">
    <property type="entry name" value="BTAD"/>
</dbReference>
<evidence type="ECO:0000313" key="7">
    <source>
        <dbReference type="EMBL" id="PRX08624.1"/>
    </source>
</evidence>
<evidence type="ECO:0000256" key="3">
    <source>
        <dbReference type="ARBA" id="ARBA00023125"/>
    </source>
</evidence>